<feature type="domain" description="ABC transmembrane type-1" evidence="7">
    <location>
        <begin position="30"/>
        <end position="205"/>
    </location>
</feature>
<evidence type="ECO:0000256" key="4">
    <source>
        <dbReference type="ARBA" id="ARBA00022989"/>
    </source>
</evidence>
<protein>
    <submittedName>
        <fullName evidence="8">ABC transporter permease subunit</fullName>
    </submittedName>
</protein>
<dbReference type="CDD" id="cd06261">
    <property type="entry name" value="TM_PBP2"/>
    <property type="match status" value="1"/>
</dbReference>
<reference evidence="9" key="1">
    <citation type="journal article" date="2019" name="Int. J. Syst. Evol. Microbiol.">
        <title>The Global Catalogue of Microorganisms (GCM) 10K type strain sequencing project: providing services to taxonomists for standard genome sequencing and annotation.</title>
        <authorList>
            <consortium name="The Broad Institute Genomics Platform"/>
            <consortium name="The Broad Institute Genome Sequencing Center for Infectious Disease"/>
            <person name="Wu L."/>
            <person name="Ma J."/>
        </authorList>
    </citation>
    <scope>NUCLEOTIDE SEQUENCE [LARGE SCALE GENOMIC DNA]</scope>
    <source>
        <strain evidence="9">JCM 14736</strain>
    </source>
</reference>
<dbReference type="PROSITE" id="PS50928">
    <property type="entry name" value="ABC_TM1"/>
    <property type="match status" value="1"/>
</dbReference>
<proteinExistence type="inferred from homology"/>
<dbReference type="InterPro" id="IPR000515">
    <property type="entry name" value="MetI-like"/>
</dbReference>
<keyword evidence="5 6" id="KW-0472">Membrane</keyword>
<gene>
    <name evidence="8" type="ORF">GCM10009768_13480</name>
</gene>
<evidence type="ECO:0000313" key="9">
    <source>
        <dbReference type="Proteomes" id="UP001500851"/>
    </source>
</evidence>
<dbReference type="PANTHER" id="PTHR30177:SF33">
    <property type="entry name" value="POSSIBLE OSMOPROTECTANT (GLYCINE BETAINE_CARNITINE_CHOLINE_L-PROLINE) TRANSPORT INTEGRAL MEMBRANE PROTEIN ABC TRANSPORTER PROZ"/>
    <property type="match status" value="1"/>
</dbReference>
<evidence type="ECO:0000256" key="3">
    <source>
        <dbReference type="ARBA" id="ARBA00022692"/>
    </source>
</evidence>
<evidence type="ECO:0000256" key="2">
    <source>
        <dbReference type="ARBA" id="ARBA00022448"/>
    </source>
</evidence>
<name>A0ABP4XNP6_9MICO</name>
<dbReference type="Proteomes" id="UP001500851">
    <property type="component" value="Unassembled WGS sequence"/>
</dbReference>
<comment type="caution">
    <text evidence="8">The sequence shown here is derived from an EMBL/GenBank/DDBJ whole genome shotgun (WGS) entry which is preliminary data.</text>
</comment>
<feature type="transmembrane region" description="Helical" evidence="6">
    <location>
        <begin position="73"/>
        <end position="100"/>
    </location>
</feature>
<dbReference type="Gene3D" id="1.10.3720.10">
    <property type="entry name" value="MetI-like"/>
    <property type="match status" value="1"/>
</dbReference>
<sequence length="248" mass="25779">MIFQQILAFFSDPANWSGPDGIPVRVGEHLLYTLVVIAIAAVIALPAGAIIGHTRKGSWIVINIANASRALPTLGLLTLMVLLLGLGFTPAAIVLVILAIPSILTAAYAGVKGVDPGVVDAARGIGMPEWRILLTVELPIAAKVILGGFRSAVLQIIATATVAAYIALGGLGRFLLDGLALRDYGQMAAGAILVALLALVADGIFAVAGRFVGRHQRRAVPRRSVRQAAAADVTTTRVIRVGVTEEDS</sequence>
<keyword evidence="2 6" id="KW-0813">Transport</keyword>
<keyword evidence="9" id="KW-1185">Reference proteome</keyword>
<feature type="transmembrane region" description="Helical" evidence="6">
    <location>
        <begin position="156"/>
        <end position="176"/>
    </location>
</feature>
<feature type="transmembrane region" description="Helical" evidence="6">
    <location>
        <begin position="30"/>
        <end position="52"/>
    </location>
</feature>
<dbReference type="EMBL" id="BAAAOB010000001">
    <property type="protein sequence ID" value="GAA1785898.1"/>
    <property type="molecule type" value="Genomic_DNA"/>
</dbReference>
<dbReference type="PANTHER" id="PTHR30177">
    <property type="entry name" value="GLYCINE BETAINE/L-PROLINE TRANSPORT SYSTEM PERMEASE PROTEIN PROW"/>
    <property type="match status" value="1"/>
</dbReference>
<comment type="subcellular location">
    <subcellularLocation>
        <location evidence="6">Cell membrane</location>
        <topology evidence="6">Multi-pass membrane protein</topology>
    </subcellularLocation>
    <subcellularLocation>
        <location evidence="1">Membrane</location>
        <topology evidence="1">Multi-pass membrane protein</topology>
    </subcellularLocation>
</comment>
<comment type="similarity">
    <text evidence="6">Belongs to the binding-protein-dependent transport system permease family.</text>
</comment>
<dbReference type="RefSeq" id="WP_344030848.1">
    <property type="nucleotide sequence ID" value="NZ_BAAAOB010000001.1"/>
</dbReference>
<dbReference type="Pfam" id="PF00528">
    <property type="entry name" value="BPD_transp_1"/>
    <property type="match status" value="1"/>
</dbReference>
<keyword evidence="3 6" id="KW-0812">Transmembrane</keyword>
<feature type="transmembrane region" description="Helical" evidence="6">
    <location>
        <begin position="188"/>
        <end position="213"/>
    </location>
</feature>
<organism evidence="8 9">
    <name type="scientific">Leucobacter iarius</name>
    <dbReference type="NCBI Taxonomy" id="333963"/>
    <lineage>
        <taxon>Bacteria</taxon>
        <taxon>Bacillati</taxon>
        <taxon>Actinomycetota</taxon>
        <taxon>Actinomycetes</taxon>
        <taxon>Micrococcales</taxon>
        <taxon>Microbacteriaceae</taxon>
        <taxon>Leucobacter</taxon>
    </lineage>
</organism>
<evidence type="ECO:0000256" key="5">
    <source>
        <dbReference type="ARBA" id="ARBA00023136"/>
    </source>
</evidence>
<evidence type="ECO:0000259" key="7">
    <source>
        <dbReference type="PROSITE" id="PS50928"/>
    </source>
</evidence>
<dbReference type="SUPFAM" id="SSF161098">
    <property type="entry name" value="MetI-like"/>
    <property type="match status" value="1"/>
</dbReference>
<accession>A0ABP4XNP6</accession>
<evidence type="ECO:0000313" key="8">
    <source>
        <dbReference type="EMBL" id="GAA1785898.1"/>
    </source>
</evidence>
<evidence type="ECO:0000256" key="1">
    <source>
        <dbReference type="ARBA" id="ARBA00004141"/>
    </source>
</evidence>
<evidence type="ECO:0000256" key="6">
    <source>
        <dbReference type="RuleBase" id="RU363032"/>
    </source>
</evidence>
<feature type="transmembrane region" description="Helical" evidence="6">
    <location>
        <begin position="130"/>
        <end position="149"/>
    </location>
</feature>
<dbReference type="InterPro" id="IPR035906">
    <property type="entry name" value="MetI-like_sf"/>
</dbReference>
<dbReference type="InterPro" id="IPR051204">
    <property type="entry name" value="ABC_transp_perm/SBD"/>
</dbReference>
<keyword evidence="4 6" id="KW-1133">Transmembrane helix</keyword>